<dbReference type="SUPFAM" id="SSF53686">
    <property type="entry name" value="Tryptophan synthase beta subunit-like PLP-dependent enzymes"/>
    <property type="match status" value="1"/>
</dbReference>
<evidence type="ECO:0000256" key="9">
    <source>
        <dbReference type="ARBA" id="ARBA00023152"/>
    </source>
</evidence>
<keyword evidence="10" id="KW-0456">Lyase</keyword>
<dbReference type="InterPro" id="IPR002912">
    <property type="entry name" value="ACT_dom"/>
</dbReference>
<keyword evidence="13" id="KW-1185">Reference proteome</keyword>
<dbReference type="Pfam" id="PF00291">
    <property type="entry name" value="PALP"/>
    <property type="match status" value="1"/>
</dbReference>
<dbReference type="PANTHER" id="PTHR21208">
    <property type="entry name" value="ADP-DEPENDENT GLUCOKINASE"/>
    <property type="match status" value="1"/>
</dbReference>
<keyword evidence="7" id="KW-0460">Magnesium</keyword>
<keyword evidence="6" id="KW-0418">Kinase</keyword>
<evidence type="ECO:0000313" key="12">
    <source>
        <dbReference type="EMBL" id="RMX36765.1"/>
    </source>
</evidence>
<comment type="similarity">
    <text evidence="2">Belongs to the serine/threonine dehydratase family.</text>
</comment>
<dbReference type="InterPro" id="IPR044561">
    <property type="entry name" value="ACT_ThrD-II-like"/>
</dbReference>
<dbReference type="GO" id="GO:0016841">
    <property type="term" value="F:ammonia-lyase activity"/>
    <property type="evidence" value="ECO:0007669"/>
    <property type="project" value="UniProtKB-ARBA"/>
</dbReference>
<dbReference type="PROSITE" id="PS51671">
    <property type="entry name" value="ACT"/>
    <property type="match status" value="1"/>
</dbReference>
<evidence type="ECO:0000256" key="2">
    <source>
        <dbReference type="ARBA" id="ARBA00010869"/>
    </source>
</evidence>
<keyword evidence="8" id="KW-0663">Pyridoxal phosphate</keyword>
<dbReference type="AlphaFoldDB" id="A0A3M6T5Q6"/>
<protein>
    <recommendedName>
        <fullName evidence="11">ACT domain-containing protein</fullName>
    </recommendedName>
</protein>
<evidence type="ECO:0000256" key="7">
    <source>
        <dbReference type="ARBA" id="ARBA00022842"/>
    </source>
</evidence>
<dbReference type="InterPro" id="IPR029056">
    <property type="entry name" value="Ribokinase-like"/>
</dbReference>
<comment type="caution">
    <text evidence="12">The sequence shown here is derived from an EMBL/GenBank/DDBJ whole genome shotgun (WGS) entry which is preliminary data.</text>
</comment>
<dbReference type="GO" id="GO:0043843">
    <property type="term" value="F:ADP-specific glucokinase activity"/>
    <property type="evidence" value="ECO:0007669"/>
    <property type="project" value="TreeGrafter"/>
</dbReference>
<dbReference type="Proteomes" id="UP000275408">
    <property type="component" value="Unassembled WGS sequence"/>
</dbReference>
<accession>A0A3M6T5Q6</accession>
<keyword evidence="5" id="KW-0479">Metal-binding</keyword>
<proteinExistence type="inferred from homology"/>
<evidence type="ECO:0000259" key="11">
    <source>
        <dbReference type="PROSITE" id="PS51671"/>
    </source>
</evidence>
<evidence type="ECO:0000256" key="6">
    <source>
        <dbReference type="ARBA" id="ARBA00022777"/>
    </source>
</evidence>
<comment type="cofactor">
    <cofactor evidence="1">
        <name>pyridoxal 5'-phosphate</name>
        <dbReference type="ChEBI" id="CHEBI:597326"/>
    </cofactor>
</comment>
<dbReference type="GO" id="GO:0006006">
    <property type="term" value="P:glucose metabolic process"/>
    <property type="evidence" value="ECO:0007669"/>
    <property type="project" value="TreeGrafter"/>
</dbReference>
<keyword evidence="4" id="KW-0808">Transferase</keyword>
<dbReference type="InterPro" id="IPR007666">
    <property type="entry name" value="ADP_PFK/GK"/>
</dbReference>
<evidence type="ECO:0000256" key="10">
    <source>
        <dbReference type="ARBA" id="ARBA00023239"/>
    </source>
</evidence>
<dbReference type="SUPFAM" id="SSF53613">
    <property type="entry name" value="Ribokinase-like"/>
    <property type="match status" value="1"/>
</dbReference>
<dbReference type="InterPro" id="IPR001926">
    <property type="entry name" value="TrpB-like_PALP"/>
</dbReference>
<dbReference type="Gene3D" id="3.40.1190.20">
    <property type="match status" value="1"/>
</dbReference>
<dbReference type="PANTHER" id="PTHR21208:SF1">
    <property type="entry name" value="ADP-DEPENDENT GLUCOKINASE"/>
    <property type="match status" value="1"/>
</dbReference>
<dbReference type="GO" id="GO:0046872">
    <property type="term" value="F:metal ion binding"/>
    <property type="evidence" value="ECO:0007669"/>
    <property type="project" value="UniProtKB-KW"/>
</dbReference>
<dbReference type="PROSITE" id="PS51255">
    <property type="entry name" value="ADPK"/>
    <property type="match status" value="1"/>
</dbReference>
<name>A0A3M6T5Q6_POCDA</name>
<evidence type="ECO:0000256" key="3">
    <source>
        <dbReference type="ARBA" id="ARBA00022490"/>
    </source>
</evidence>
<evidence type="ECO:0000256" key="8">
    <source>
        <dbReference type="ARBA" id="ARBA00022898"/>
    </source>
</evidence>
<gene>
    <name evidence="12" type="ORF">pdam_00008996</name>
</gene>
<dbReference type="FunFam" id="3.40.50.1100:FF:000007">
    <property type="entry name" value="L-threonine dehydratase catabolic TdcB"/>
    <property type="match status" value="1"/>
</dbReference>
<keyword evidence="9" id="KW-0324">Glycolysis</keyword>
<dbReference type="Pfam" id="PF04587">
    <property type="entry name" value="ADP_PFK_GK"/>
    <property type="match status" value="1"/>
</dbReference>
<keyword evidence="3" id="KW-0963">Cytoplasm</keyword>
<dbReference type="GO" id="GO:0006096">
    <property type="term" value="P:glycolytic process"/>
    <property type="evidence" value="ECO:0007669"/>
    <property type="project" value="UniProtKB-KW"/>
</dbReference>
<dbReference type="CDD" id="cd04886">
    <property type="entry name" value="ACT_ThrD-II-like"/>
    <property type="match status" value="1"/>
</dbReference>
<evidence type="ECO:0000256" key="1">
    <source>
        <dbReference type="ARBA" id="ARBA00001933"/>
    </source>
</evidence>
<evidence type="ECO:0000313" key="13">
    <source>
        <dbReference type="Proteomes" id="UP000275408"/>
    </source>
</evidence>
<sequence>MANILATIIAIAAVVAAYFYYRHVRSHDGRIVAVLEGLKSLERENPVHGKPKVATSFEANVDYFVDSLELFEALNLEPPEQAKPHDILRTEKEFLETFAFFFNHSAASSRYMTDKDLFRKLVLKSQEIEGTRKLIGGSGLQIGKRLAFEGCHVLSAADSSSELLEILPENLTAVGNIVEVDDVHLLLEYPAHFPWGKYESQRANRLVLHSDEHNPYLKSMEKFQEKVKDFSPAVMVVSGLHMLDNFPGFNPGDSGEILKKLSSFLDTLKVPIHFEMAPFHQETFFDELLQYVVPYSRSMGMNEQELPNLWSKLLYGNITVVSSQKPRVAKVLDLMRDVYKTSKKDYGKRRKRPLTRLHVHTLAFQAILTRKGSNWKHTKAAAAKASLTATRHVCGSEEIDPDKSKLFMDESFSKSIVPGSPKVEFNANLPVSCWDEDDYEICVAPVLVCTQVLQTGGGGDHITAGGLGVKGAMTEKQRLERSSHSPLSGADGRVNKLKNLNPITGESEEPILVSFEDVSAASYRIRKGVKKTPCERSSMSEALKMDLYFKKDYLQHTGSFKERGARNTLLMLSKVGPAFALKTVEEENIVIYFSLRSIALKWFANVSKQSKEISLKMAKANGLAYINGYDHPHILSGQGTLGLEIVEEVPDLEAVVIPVGGGGLLAGVAVAVKGLRPDVQIIGVESERCASFRAAMDAGHPVKIDANQSQTLADGLCVSKVGSNAFATATGLVDKVISVSEDFIALAILRLIEEEKAVVEGAGVTAFAAVLAGMLPELQDRKVVIPLCGGNIDSTVLGRCIDRGLAADGRLCRFIVTVSDRPGGIAELTRLLASLGASVKDIFHERAWLVSSVFNVQIKVVLEVRDREHGLQVKEALQLQYPNNVLWGLDSGSTASTS</sequence>
<evidence type="ECO:0000256" key="5">
    <source>
        <dbReference type="ARBA" id="ARBA00022723"/>
    </source>
</evidence>
<evidence type="ECO:0000256" key="4">
    <source>
        <dbReference type="ARBA" id="ARBA00022679"/>
    </source>
</evidence>
<dbReference type="EMBL" id="RCHS01004216">
    <property type="protein sequence ID" value="RMX36765.1"/>
    <property type="molecule type" value="Genomic_DNA"/>
</dbReference>
<dbReference type="OrthoDB" id="5847021at2759"/>
<dbReference type="Gene3D" id="3.40.50.1100">
    <property type="match status" value="2"/>
</dbReference>
<dbReference type="InterPro" id="IPR036052">
    <property type="entry name" value="TrpB-like_PALP_sf"/>
</dbReference>
<organism evidence="12 13">
    <name type="scientific">Pocillopora damicornis</name>
    <name type="common">Cauliflower coral</name>
    <name type="synonym">Millepora damicornis</name>
    <dbReference type="NCBI Taxonomy" id="46731"/>
    <lineage>
        <taxon>Eukaryota</taxon>
        <taxon>Metazoa</taxon>
        <taxon>Cnidaria</taxon>
        <taxon>Anthozoa</taxon>
        <taxon>Hexacorallia</taxon>
        <taxon>Scleractinia</taxon>
        <taxon>Astrocoeniina</taxon>
        <taxon>Pocilloporidae</taxon>
        <taxon>Pocillopora</taxon>
    </lineage>
</organism>
<feature type="domain" description="ACT" evidence="11">
    <location>
        <begin position="813"/>
        <end position="893"/>
    </location>
</feature>
<reference evidence="12 13" key="1">
    <citation type="journal article" date="2018" name="Sci. Rep.">
        <title>Comparative analysis of the Pocillopora damicornis genome highlights role of immune system in coral evolution.</title>
        <authorList>
            <person name="Cunning R."/>
            <person name="Bay R.A."/>
            <person name="Gillette P."/>
            <person name="Baker A.C."/>
            <person name="Traylor-Knowles N."/>
        </authorList>
    </citation>
    <scope>NUCLEOTIDE SEQUENCE [LARGE SCALE GENOMIC DNA]</scope>
    <source>
        <strain evidence="12">RSMAS</strain>
        <tissue evidence="12">Whole animal</tissue>
    </source>
</reference>
<dbReference type="STRING" id="46731.A0A3M6T5Q6"/>
<dbReference type="GO" id="GO:0005783">
    <property type="term" value="C:endoplasmic reticulum"/>
    <property type="evidence" value="ECO:0007669"/>
    <property type="project" value="TreeGrafter"/>
</dbReference>